<reference evidence="1" key="1">
    <citation type="submission" date="2020-10" db="EMBL/GenBank/DDBJ databases">
        <authorList>
            <person name="Han B."/>
            <person name="Lu T."/>
            <person name="Zhao Q."/>
            <person name="Huang X."/>
            <person name="Zhao Y."/>
        </authorList>
    </citation>
    <scope>NUCLEOTIDE SEQUENCE</scope>
</reference>
<dbReference type="EMBL" id="CAJGYO010000008">
    <property type="protein sequence ID" value="CAD6249272.1"/>
    <property type="molecule type" value="Genomic_DNA"/>
</dbReference>
<sequence length="255" mass="27923">MLGEREESPDFSWPFKGMRRSFNCKGGEEMDRNHFDIGSEEVMDHASSRNNKDHKKQAPSLKRVSFATPIAQVMGEHAPTIADDGRLILPVVIPCMLFESHLYTTVQTTQHPTPLPSYLNASSWLMEMPIPSYKDWEPPTEASTKILEGGTTTLVGEDEEAMHPTCSAVEPVCNLREAVDVADGKASSLGASLGGLPPLETGIPKLVVDLGHTDLHDNGWKSINDQNATSSRLQEPAIPEVPSKVVEIELDNTLP</sequence>
<proteinExistence type="predicted"/>
<comment type="caution">
    <text evidence="1">The sequence shown here is derived from an EMBL/GenBank/DDBJ whole genome shotgun (WGS) entry which is preliminary data.</text>
</comment>
<gene>
    <name evidence="1" type="ORF">NCGR_LOCUS33107</name>
</gene>
<dbReference type="Proteomes" id="UP000604825">
    <property type="component" value="Unassembled WGS sequence"/>
</dbReference>
<dbReference type="AlphaFoldDB" id="A0A811Q064"/>
<protein>
    <submittedName>
        <fullName evidence="1">Uncharacterized protein</fullName>
    </submittedName>
</protein>
<keyword evidence="2" id="KW-1185">Reference proteome</keyword>
<accession>A0A811Q064</accession>
<name>A0A811Q064_9POAL</name>
<organism evidence="1 2">
    <name type="scientific">Miscanthus lutarioriparius</name>
    <dbReference type="NCBI Taxonomy" id="422564"/>
    <lineage>
        <taxon>Eukaryota</taxon>
        <taxon>Viridiplantae</taxon>
        <taxon>Streptophyta</taxon>
        <taxon>Embryophyta</taxon>
        <taxon>Tracheophyta</taxon>
        <taxon>Spermatophyta</taxon>
        <taxon>Magnoliopsida</taxon>
        <taxon>Liliopsida</taxon>
        <taxon>Poales</taxon>
        <taxon>Poaceae</taxon>
        <taxon>PACMAD clade</taxon>
        <taxon>Panicoideae</taxon>
        <taxon>Andropogonodae</taxon>
        <taxon>Andropogoneae</taxon>
        <taxon>Saccharinae</taxon>
        <taxon>Miscanthus</taxon>
    </lineage>
</organism>
<evidence type="ECO:0000313" key="1">
    <source>
        <dbReference type="EMBL" id="CAD6249272.1"/>
    </source>
</evidence>
<evidence type="ECO:0000313" key="2">
    <source>
        <dbReference type="Proteomes" id="UP000604825"/>
    </source>
</evidence>